<proteinExistence type="inferred from homology"/>
<dbReference type="SMART" id="SM01376">
    <property type="entry name" value="eIF-5a"/>
    <property type="match status" value="1"/>
</dbReference>
<evidence type="ECO:0000313" key="5">
    <source>
        <dbReference type="RefSeq" id="XP_019638094.1"/>
    </source>
</evidence>
<evidence type="ECO:0000256" key="2">
    <source>
        <dbReference type="RuleBase" id="RU362005"/>
    </source>
</evidence>
<dbReference type="GO" id="GO:0003746">
    <property type="term" value="F:translation elongation factor activity"/>
    <property type="evidence" value="ECO:0007669"/>
    <property type="project" value="UniProtKB-UniRule"/>
</dbReference>
<dbReference type="GO" id="GO:0043022">
    <property type="term" value="F:ribosome binding"/>
    <property type="evidence" value="ECO:0007669"/>
    <property type="project" value="UniProtKB-UniRule"/>
</dbReference>
<dbReference type="RefSeq" id="XP_019638094.1">
    <property type="nucleotide sequence ID" value="XM_019782535.1"/>
</dbReference>
<dbReference type="AlphaFoldDB" id="A0A6P4ZVR3"/>
<dbReference type="Pfam" id="PF21485">
    <property type="entry name" value="IF5A-like_N"/>
    <property type="match status" value="1"/>
</dbReference>
<dbReference type="InterPro" id="IPR012340">
    <property type="entry name" value="NA-bd_OB-fold"/>
</dbReference>
<name>A0A6P4ZVR3_BRABE</name>
<evidence type="ECO:0000256" key="1">
    <source>
        <dbReference type="ARBA" id="ARBA00004397"/>
    </source>
</evidence>
<feature type="domain" description="Translation initiation factor 5A C-terminal" evidence="3">
    <location>
        <begin position="79"/>
        <end position="155"/>
    </location>
</feature>
<evidence type="ECO:0000259" key="3">
    <source>
        <dbReference type="SMART" id="SM01376"/>
    </source>
</evidence>
<dbReference type="SUPFAM" id="SSF50249">
    <property type="entry name" value="Nucleic acid-binding proteins"/>
    <property type="match status" value="1"/>
</dbReference>
<dbReference type="InterPro" id="IPR048670">
    <property type="entry name" value="IF5A-like_N"/>
</dbReference>
<dbReference type="GO" id="GO:0045901">
    <property type="term" value="P:positive regulation of translational elongation"/>
    <property type="evidence" value="ECO:0007669"/>
    <property type="project" value="UniProtKB-UniRule"/>
</dbReference>
<keyword evidence="2" id="KW-0648">Protein biosynthesis</keyword>
<dbReference type="InterPro" id="IPR020189">
    <property type="entry name" value="IF5A_C"/>
</dbReference>
<dbReference type="GO" id="GO:0003723">
    <property type="term" value="F:RNA binding"/>
    <property type="evidence" value="ECO:0007669"/>
    <property type="project" value="InterPro"/>
</dbReference>
<dbReference type="Gene3D" id="2.40.50.140">
    <property type="entry name" value="Nucleic acid-binding proteins"/>
    <property type="match status" value="1"/>
</dbReference>
<dbReference type="Proteomes" id="UP000515135">
    <property type="component" value="Unplaced"/>
</dbReference>
<organism evidence="4 5">
    <name type="scientific">Branchiostoma belcheri</name>
    <name type="common">Amphioxus</name>
    <dbReference type="NCBI Taxonomy" id="7741"/>
    <lineage>
        <taxon>Eukaryota</taxon>
        <taxon>Metazoa</taxon>
        <taxon>Chordata</taxon>
        <taxon>Cephalochordata</taxon>
        <taxon>Leptocardii</taxon>
        <taxon>Amphioxiformes</taxon>
        <taxon>Branchiostomatidae</taxon>
        <taxon>Branchiostoma</taxon>
    </lineage>
</organism>
<comment type="function">
    <text evidence="2">Translation factor that promotes translation elongation and termination, particularly upon ribosome stalling at specific amino acid sequence contexts. Binds between the exit (E) and peptidyl (P) site of the ribosome and promotes rescue of stalled ribosome: specifically required for efficient translation of polyproline-containing peptides as well as other motifs that stall the ribosome. Acts as ribosome quality control (RQC) cofactor by joining the RQC complex to facilitate peptidyl transfer during CAT tailing step.</text>
</comment>
<keyword evidence="2" id="KW-0385">Hypusine</keyword>
<evidence type="ECO:0000313" key="4">
    <source>
        <dbReference type="Proteomes" id="UP000515135"/>
    </source>
</evidence>
<comment type="PTM">
    <text evidence="2">eIF-5A seems to be the only eukaryotic protein to have a hypusine residue which is a post-translational modification of a lysine by the addition of a butylamino group.</text>
</comment>
<accession>A0A6P4ZVR3</accession>
<dbReference type="SUPFAM" id="SSF50104">
    <property type="entry name" value="Translation proteins SH3-like domain"/>
    <property type="match status" value="1"/>
</dbReference>
<dbReference type="GO" id="GO:0045905">
    <property type="term" value="P:positive regulation of translational termination"/>
    <property type="evidence" value="ECO:0007669"/>
    <property type="project" value="UniProtKB-UniRule"/>
</dbReference>
<dbReference type="Gene3D" id="2.30.30.30">
    <property type="match status" value="1"/>
</dbReference>
<protein>
    <recommendedName>
        <fullName evidence="2">Eukaryotic translation initiation factor 5A</fullName>
        <shortName evidence="2">eIF-5A</shortName>
    </recommendedName>
</protein>
<dbReference type="InterPro" id="IPR008991">
    <property type="entry name" value="Translation_prot_SH3-like_sf"/>
</dbReference>
<dbReference type="KEGG" id="bbel:109480343"/>
<dbReference type="InterPro" id="IPR014722">
    <property type="entry name" value="Rib_uL2_dom2"/>
</dbReference>
<dbReference type="GeneID" id="109480343"/>
<dbReference type="Pfam" id="PF01287">
    <property type="entry name" value="eIF-5a"/>
    <property type="match status" value="1"/>
</dbReference>
<reference evidence="5" key="1">
    <citation type="submission" date="2025-08" db="UniProtKB">
        <authorList>
            <consortium name="RefSeq"/>
        </authorList>
    </citation>
    <scope>IDENTIFICATION</scope>
    <source>
        <tissue evidence="5">Gonad</tissue>
    </source>
</reference>
<dbReference type="OrthoDB" id="5954868at2759"/>
<keyword evidence="4" id="KW-1185">Reference proteome</keyword>
<comment type="similarity">
    <text evidence="2">Belongs to the eIF-5A family.</text>
</comment>
<comment type="subcellular location">
    <subcellularLocation>
        <location evidence="1">Endoplasmic reticulum membrane</location>
        <topology evidence="1">Peripheral membrane protein</topology>
        <orientation evidence="1">Cytoplasmic side</orientation>
    </subcellularLocation>
</comment>
<dbReference type="GO" id="GO:0005789">
    <property type="term" value="C:endoplasmic reticulum membrane"/>
    <property type="evidence" value="ECO:0007669"/>
    <property type="project" value="UniProtKB-SubCell"/>
</dbReference>
<dbReference type="PIRSF" id="PIRSF003025">
    <property type="entry name" value="eIF5A"/>
    <property type="match status" value="1"/>
</dbReference>
<dbReference type="InterPro" id="IPR001884">
    <property type="entry name" value="IF5A-like"/>
</dbReference>
<sequence length="158" mass="17608">MDFEEEVDPSGYTKKATCSDLQEGKYVMLKNRPCKIVKKTTADAGKHGPGKVHLEGIDIFKGDQYEDWFQPSIQIDVPIISKVEYELADSSDGFMALILDDGSLLQTVKHPDGDLGEEISTFVERQYDETYSDHGKTGHVTLLKSCGEQKAIGFRTKS</sequence>
<dbReference type="NCBIfam" id="TIGR00037">
    <property type="entry name" value="eIF_5A"/>
    <property type="match status" value="1"/>
</dbReference>
<dbReference type="PANTHER" id="PTHR11673">
    <property type="entry name" value="TRANSLATION INITIATION FACTOR 5A FAMILY MEMBER"/>
    <property type="match status" value="1"/>
</dbReference>
<gene>
    <name evidence="5" type="primary">LOC109480343</name>
</gene>